<organism evidence="1 2">
    <name type="scientific">Bauhinia variegata</name>
    <name type="common">Purple orchid tree</name>
    <name type="synonym">Phanera variegata</name>
    <dbReference type="NCBI Taxonomy" id="167791"/>
    <lineage>
        <taxon>Eukaryota</taxon>
        <taxon>Viridiplantae</taxon>
        <taxon>Streptophyta</taxon>
        <taxon>Embryophyta</taxon>
        <taxon>Tracheophyta</taxon>
        <taxon>Spermatophyta</taxon>
        <taxon>Magnoliopsida</taxon>
        <taxon>eudicotyledons</taxon>
        <taxon>Gunneridae</taxon>
        <taxon>Pentapetalae</taxon>
        <taxon>rosids</taxon>
        <taxon>fabids</taxon>
        <taxon>Fabales</taxon>
        <taxon>Fabaceae</taxon>
        <taxon>Cercidoideae</taxon>
        <taxon>Cercideae</taxon>
        <taxon>Bauhiniinae</taxon>
        <taxon>Bauhinia</taxon>
    </lineage>
</organism>
<keyword evidence="2" id="KW-1185">Reference proteome</keyword>
<name>A0ACB9Q651_BAUVA</name>
<comment type="caution">
    <text evidence="1">The sequence shown here is derived from an EMBL/GenBank/DDBJ whole genome shotgun (WGS) entry which is preliminary data.</text>
</comment>
<protein>
    <submittedName>
        <fullName evidence="1">Uncharacterized protein</fullName>
    </submittedName>
</protein>
<dbReference type="EMBL" id="CM039426">
    <property type="protein sequence ID" value="KAI4356303.1"/>
    <property type="molecule type" value="Genomic_DNA"/>
</dbReference>
<dbReference type="Proteomes" id="UP000828941">
    <property type="component" value="Chromosome 1"/>
</dbReference>
<proteinExistence type="predicted"/>
<accession>A0ACB9Q651</accession>
<evidence type="ECO:0000313" key="2">
    <source>
        <dbReference type="Proteomes" id="UP000828941"/>
    </source>
</evidence>
<reference evidence="1 2" key="1">
    <citation type="journal article" date="2022" name="DNA Res.">
        <title>Chromosomal-level genome assembly of the orchid tree Bauhinia variegata (Leguminosae; Cercidoideae) supports the allotetraploid origin hypothesis of Bauhinia.</title>
        <authorList>
            <person name="Zhong Y."/>
            <person name="Chen Y."/>
            <person name="Zheng D."/>
            <person name="Pang J."/>
            <person name="Liu Y."/>
            <person name="Luo S."/>
            <person name="Meng S."/>
            <person name="Qian L."/>
            <person name="Wei D."/>
            <person name="Dai S."/>
            <person name="Zhou R."/>
        </authorList>
    </citation>
    <scope>NUCLEOTIDE SEQUENCE [LARGE SCALE GENOMIC DNA]</scope>
    <source>
        <strain evidence="1">BV-YZ2020</strain>
    </source>
</reference>
<sequence>MMDENQTTEVINHVDEGKITVLSIDGGGIRGVIPATILAYLEAKLQKLDENEDARLVDYFDCIAGTSTGSIVTAMLTKPFDNGRPRAAKEINHFYREEGAEIFSENAKNKPERVDPVERPSLAGKVYEKTKALIYNLWEWIKTKGFSPAYKSEPLRQAVEKVLGDIPLG</sequence>
<evidence type="ECO:0000313" key="1">
    <source>
        <dbReference type="EMBL" id="KAI4356303.1"/>
    </source>
</evidence>
<gene>
    <name evidence="1" type="ORF">L6164_000335</name>
</gene>